<dbReference type="PANTHER" id="PTHR46193">
    <property type="entry name" value="6-PHOSPHOGLUCONATE PHOSPHATASE"/>
    <property type="match status" value="1"/>
</dbReference>
<dbReference type="EMBL" id="CP119326">
    <property type="protein sequence ID" value="WEK39160.1"/>
    <property type="molecule type" value="Genomic_DNA"/>
</dbReference>
<evidence type="ECO:0000313" key="5">
    <source>
        <dbReference type="EMBL" id="WEK39160.1"/>
    </source>
</evidence>
<comment type="similarity">
    <text evidence="2">Belongs to the HAD-like hydrolase superfamily. CbbY/CbbZ/Gph/YieH family.</text>
</comment>
<sequence>MTYDLIIFDYDGVVADSELLTSAIMAEELTALGLPTTLDEVLTDYVGRRWRDNRALVEARHGRPCPEDFHPNYSRISRARAQAELEPVAGLVDFLHRRTEARCIASSSGPDWLALGLDRFGLAEMFADRVYSAALHVERGKPHPDVFLYAAKIQGVDPARALVIEDSEAGVMAGVSAGMTVVGLTAGSHIREGHAARLRQRGAHHIAESYDDVAAFMDR</sequence>
<reference evidence="5" key="1">
    <citation type="submission" date="2023-03" db="EMBL/GenBank/DDBJ databases">
        <title>Andean soil-derived lignocellulolytic bacterial consortium as a source of novel taxa and putative plastic-active enzymes.</title>
        <authorList>
            <person name="Diaz-Garcia L."/>
            <person name="Chuvochina M."/>
            <person name="Feuerriegel G."/>
            <person name="Bunk B."/>
            <person name="Sproer C."/>
            <person name="Streit W.R."/>
            <person name="Rodriguez L.M."/>
            <person name="Overmann J."/>
            <person name="Jimenez D.J."/>
        </authorList>
    </citation>
    <scope>NUCLEOTIDE SEQUENCE</scope>
    <source>
        <strain evidence="5">MAG 833</strain>
    </source>
</reference>
<organism evidence="5 6">
    <name type="scientific">Candidatus Brevundimonas colombiensis</name>
    <dbReference type="NCBI Taxonomy" id="3121376"/>
    <lineage>
        <taxon>Bacteria</taxon>
        <taxon>Pseudomonadati</taxon>
        <taxon>Pseudomonadota</taxon>
        <taxon>Alphaproteobacteria</taxon>
        <taxon>Caulobacterales</taxon>
        <taxon>Caulobacteraceae</taxon>
        <taxon>Brevundimonas</taxon>
    </lineage>
</organism>
<dbReference type="GO" id="GO:0046872">
    <property type="term" value="F:metal ion binding"/>
    <property type="evidence" value="ECO:0007669"/>
    <property type="project" value="UniProtKB-KW"/>
</dbReference>
<dbReference type="SUPFAM" id="SSF56784">
    <property type="entry name" value="HAD-like"/>
    <property type="match status" value="1"/>
</dbReference>
<evidence type="ECO:0000256" key="2">
    <source>
        <dbReference type="ARBA" id="ARBA00006171"/>
    </source>
</evidence>
<dbReference type="InterPro" id="IPR036412">
    <property type="entry name" value="HAD-like_sf"/>
</dbReference>
<dbReference type="Gene3D" id="3.40.50.1000">
    <property type="entry name" value="HAD superfamily/HAD-like"/>
    <property type="match status" value="1"/>
</dbReference>
<dbReference type="PANTHER" id="PTHR46193:SF10">
    <property type="entry name" value="6-PHOSPHOGLUCONATE PHOSPHATASE"/>
    <property type="match status" value="1"/>
</dbReference>
<keyword evidence="3" id="KW-0479">Metal-binding</keyword>
<dbReference type="InterPro" id="IPR051600">
    <property type="entry name" value="Beta-PGM-like"/>
</dbReference>
<dbReference type="SFLD" id="SFLDS00003">
    <property type="entry name" value="Haloacid_Dehalogenase"/>
    <property type="match status" value="1"/>
</dbReference>
<protein>
    <submittedName>
        <fullName evidence="5">HAD-IA family hydrolase</fullName>
    </submittedName>
</protein>
<evidence type="ECO:0000313" key="6">
    <source>
        <dbReference type="Proteomes" id="UP001213664"/>
    </source>
</evidence>
<dbReference type="InterPro" id="IPR023198">
    <property type="entry name" value="PGP-like_dom2"/>
</dbReference>
<evidence type="ECO:0000256" key="3">
    <source>
        <dbReference type="ARBA" id="ARBA00022723"/>
    </source>
</evidence>
<dbReference type="SFLD" id="SFLDG01129">
    <property type="entry name" value="C1.5:_HAD__Beta-PGM__Phosphata"/>
    <property type="match status" value="1"/>
</dbReference>
<evidence type="ECO:0000256" key="4">
    <source>
        <dbReference type="ARBA" id="ARBA00022842"/>
    </source>
</evidence>
<dbReference type="NCBIfam" id="TIGR01509">
    <property type="entry name" value="HAD-SF-IA-v3"/>
    <property type="match status" value="1"/>
</dbReference>
<dbReference type="InterPro" id="IPR006439">
    <property type="entry name" value="HAD-SF_hydro_IA"/>
</dbReference>
<dbReference type="AlphaFoldDB" id="A0AAJ5WYJ5"/>
<keyword evidence="5" id="KW-0378">Hydrolase</keyword>
<dbReference type="Gene3D" id="1.10.150.240">
    <property type="entry name" value="Putative phosphatase, domain 2"/>
    <property type="match status" value="1"/>
</dbReference>
<accession>A0AAJ5WYJ5</accession>
<evidence type="ECO:0000256" key="1">
    <source>
        <dbReference type="ARBA" id="ARBA00001946"/>
    </source>
</evidence>
<dbReference type="InterPro" id="IPR023214">
    <property type="entry name" value="HAD_sf"/>
</dbReference>
<name>A0AAJ5WYJ5_9CAUL</name>
<keyword evidence="4" id="KW-0460">Magnesium</keyword>
<dbReference type="GO" id="GO:0016787">
    <property type="term" value="F:hydrolase activity"/>
    <property type="evidence" value="ECO:0007669"/>
    <property type="project" value="UniProtKB-KW"/>
</dbReference>
<comment type="cofactor">
    <cofactor evidence="1">
        <name>Mg(2+)</name>
        <dbReference type="ChEBI" id="CHEBI:18420"/>
    </cofactor>
</comment>
<proteinExistence type="inferred from homology"/>
<gene>
    <name evidence="5" type="ORF">P0Y50_11465</name>
</gene>
<dbReference type="Proteomes" id="UP001213664">
    <property type="component" value="Chromosome"/>
</dbReference>
<dbReference type="Pfam" id="PF00702">
    <property type="entry name" value="Hydrolase"/>
    <property type="match status" value="1"/>
</dbReference>